<comment type="caution">
    <text evidence="2">The sequence shown here is derived from an EMBL/GenBank/DDBJ whole genome shotgun (WGS) entry which is preliminary data.</text>
</comment>
<dbReference type="EMBL" id="MHOL01000005">
    <property type="protein sequence ID" value="OGZ63151.1"/>
    <property type="molecule type" value="Genomic_DNA"/>
</dbReference>
<evidence type="ECO:0000259" key="1">
    <source>
        <dbReference type="Pfam" id="PF22053"/>
    </source>
</evidence>
<dbReference type="InterPro" id="IPR054218">
    <property type="entry name" value="DUF6938"/>
</dbReference>
<name>A0A1G2HLQ8_9BACT</name>
<feature type="domain" description="DUF6938" evidence="1">
    <location>
        <begin position="260"/>
        <end position="318"/>
    </location>
</feature>
<accession>A0A1G2HLQ8</accession>
<dbReference type="Proteomes" id="UP000178991">
    <property type="component" value="Unassembled WGS sequence"/>
</dbReference>
<protein>
    <recommendedName>
        <fullName evidence="1">DUF6938 domain-containing protein</fullName>
    </recommendedName>
</protein>
<reference evidence="2 3" key="1">
    <citation type="journal article" date="2016" name="Nat. Commun.">
        <title>Thousands of microbial genomes shed light on interconnected biogeochemical processes in an aquifer system.</title>
        <authorList>
            <person name="Anantharaman K."/>
            <person name="Brown C.T."/>
            <person name="Hug L.A."/>
            <person name="Sharon I."/>
            <person name="Castelle C.J."/>
            <person name="Probst A.J."/>
            <person name="Thomas B.C."/>
            <person name="Singh A."/>
            <person name="Wilkins M.J."/>
            <person name="Karaoz U."/>
            <person name="Brodie E.L."/>
            <person name="Williams K.H."/>
            <person name="Hubbard S.S."/>
            <person name="Banfield J.F."/>
        </authorList>
    </citation>
    <scope>NUCLEOTIDE SEQUENCE [LARGE SCALE GENOMIC DNA]</scope>
</reference>
<gene>
    <name evidence="2" type="ORF">A2639_03055</name>
</gene>
<dbReference type="Pfam" id="PF22053">
    <property type="entry name" value="DUF6938"/>
    <property type="match status" value="1"/>
</dbReference>
<dbReference type="AlphaFoldDB" id="A0A1G2HLQ8"/>
<evidence type="ECO:0000313" key="2">
    <source>
        <dbReference type="EMBL" id="OGZ63151.1"/>
    </source>
</evidence>
<evidence type="ECO:0000313" key="3">
    <source>
        <dbReference type="Proteomes" id="UP000178991"/>
    </source>
</evidence>
<proteinExistence type="predicted"/>
<organism evidence="2 3">
    <name type="scientific">Candidatus Staskawiczbacteria bacterium RIFCSPHIGHO2_01_FULL_34_27</name>
    <dbReference type="NCBI Taxonomy" id="1802199"/>
    <lineage>
        <taxon>Bacteria</taxon>
        <taxon>Candidatus Staskawicziibacteriota</taxon>
    </lineage>
</organism>
<sequence length="434" mass="50341">MYNYRMLKNNSQEGKKAWVVGVDMGYGHQRTAYPLRDVAFNGNIINANNYQGIPKKDEKFWQTSKSSYEFISRFRKIPFIGLAIFLFFDSFQRIMRYYPKRDLSKSNLAEKIIFYFIRRGWGKDLIEKLKKNPLPIITTFFTPAFMAEELNYPNDIYCVICDADIARAWVSLDPKKSRIKYCASNTWTRDRLKLYGVSPENIILTGYPLPKENIGKNMETVKKDLAYRILNLDPNKRYQHLYAPLIKTHLGSLPKLPNHSLTLMFSIGGAGAQKEIALRILQNLKEKIENKELRMIISIGTREGLKKYFESKIKDLKLDGFANILYSKNIKDYFNKFNQALRTTDILMTKPSELSFYAGLGIPIIIEPSIGSQEDFNRKWLMHIGSAILQENPKYTDQWLFDLLRGGDLAEVAMQGFIEIEKMGTYNIEKIIKG</sequence>